<accession>A0A8S5Q7T9</accession>
<protein>
    <submittedName>
        <fullName evidence="2">IrrE protein</fullName>
    </submittedName>
</protein>
<dbReference type="InterPro" id="IPR010359">
    <property type="entry name" value="IrrE_HExxH"/>
</dbReference>
<dbReference type="Pfam" id="PF06114">
    <property type="entry name" value="Peptidase_M78"/>
    <property type="match status" value="1"/>
</dbReference>
<proteinExistence type="predicted"/>
<name>A0A8S5Q7T9_9CAUD</name>
<sequence length="139" mass="15766">MNDAEQRLEHLLRRFDVRLVETGALTPRMNACWHPLTRTIYARHGLDPVTRVCAVAHELGHAYHNHDCSTPDNEREADEWAANQLLDDGLVEEAAWECDSEPVAMAAELGVTVHLLRTWERLYRVGRTRHVSACGLSLS</sequence>
<dbReference type="EMBL" id="BK015605">
    <property type="protein sequence ID" value="DAE15438.1"/>
    <property type="molecule type" value="Genomic_DNA"/>
</dbReference>
<reference evidence="2" key="1">
    <citation type="journal article" date="2021" name="Proc. Natl. Acad. Sci. U.S.A.">
        <title>A Catalog of Tens of Thousands of Viruses from Human Metagenomes Reveals Hidden Associations with Chronic Diseases.</title>
        <authorList>
            <person name="Tisza M.J."/>
            <person name="Buck C.B."/>
        </authorList>
    </citation>
    <scope>NUCLEOTIDE SEQUENCE</scope>
    <source>
        <strain evidence="2">CtjOC2</strain>
    </source>
</reference>
<evidence type="ECO:0000313" key="2">
    <source>
        <dbReference type="EMBL" id="DAE15438.1"/>
    </source>
</evidence>
<organism evidence="2">
    <name type="scientific">Siphoviridae sp. ctjOC2</name>
    <dbReference type="NCBI Taxonomy" id="2825632"/>
    <lineage>
        <taxon>Viruses</taxon>
        <taxon>Duplodnaviria</taxon>
        <taxon>Heunggongvirae</taxon>
        <taxon>Uroviricota</taxon>
        <taxon>Caudoviricetes</taxon>
    </lineage>
</organism>
<evidence type="ECO:0000259" key="1">
    <source>
        <dbReference type="Pfam" id="PF06114"/>
    </source>
</evidence>
<feature type="domain" description="IrrE N-terminal-like" evidence="1">
    <location>
        <begin position="33"/>
        <end position="111"/>
    </location>
</feature>